<dbReference type="EMBL" id="QJSY01000003">
    <property type="protein sequence ID" value="PYE60391.1"/>
    <property type="molecule type" value="Genomic_DNA"/>
</dbReference>
<accession>A0ABX5PS02</accession>
<proteinExistence type="predicted"/>
<organism evidence="1 2">
    <name type="scientific">Shewanella chilikensis</name>
    <dbReference type="NCBI Taxonomy" id="558541"/>
    <lineage>
        <taxon>Bacteria</taxon>
        <taxon>Pseudomonadati</taxon>
        <taxon>Pseudomonadota</taxon>
        <taxon>Gammaproteobacteria</taxon>
        <taxon>Alteromonadales</taxon>
        <taxon>Shewanellaceae</taxon>
        <taxon>Shewanella</taxon>
    </lineage>
</organism>
<gene>
    <name evidence="1" type="ORF">C8J23_1033</name>
</gene>
<name>A0ABX5PS02_9GAMM</name>
<dbReference type="Proteomes" id="UP000247584">
    <property type="component" value="Unassembled WGS sequence"/>
</dbReference>
<reference evidence="1 2" key="1">
    <citation type="submission" date="2018-06" db="EMBL/GenBank/DDBJ databases">
        <title>Genomic Encyclopedia of Type Strains, Phase III (KMG-III): the genomes of soil and plant-associated and newly described type strains.</title>
        <authorList>
            <person name="Whitman W."/>
        </authorList>
    </citation>
    <scope>NUCLEOTIDE SEQUENCE [LARGE SCALE GENOMIC DNA]</scope>
    <source>
        <strain evidence="1 2">JC5</strain>
    </source>
</reference>
<comment type="caution">
    <text evidence="1">The sequence shown here is derived from an EMBL/GenBank/DDBJ whole genome shotgun (WGS) entry which is preliminary data.</text>
</comment>
<sequence length="39" mass="4501">MYTNITVHKMPNKRLQSDKQTCHSFCHKSGKTSASFVCR</sequence>
<protein>
    <submittedName>
        <fullName evidence="1">Uncharacterized protein</fullName>
    </submittedName>
</protein>
<evidence type="ECO:0000313" key="2">
    <source>
        <dbReference type="Proteomes" id="UP000247584"/>
    </source>
</evidence>
<keyword evidence="2" id="KW-1185">Reference proteome</keyword>
<evidence type="ECO:0000313" key="1">
    <source>
        <dbReference type="EMBL" id="PYE60391.1"/>
    </source>
</evidence>